<dbReference type="EMBL" id="LR743506">
    <property type="protein sequence ID" value="CAA2108996.1"/>
    <property type="molecule type" value="Genomic_DNA"/>
</dbReference>
<name>A0A679JC93_9HYPH</name>
<feature type="coiled-coil region" evidence="1">
    <location>
        <begin position="17"/>
        <end position="77"/>
    </location>
</feature>
<reference evidence="2" key="1">
    <citation type="submission" date="2019-12" db="EMBL/GenBank/DDBJ databases">
        <authorList>
            <person name="Cremers G."/>
        </authorList>
    </citation>
    <scope>NUCLEOTIDE SEQUENCE</scope>
    <source>
        <strain evidence="2">Mbul1</strain>
        <plasmid evidence="2">3</plasmid>
    </source>
</reference>
<dbReference type="AlphaFoldDB" id="A0A679JC93"/>
<geneLocation type="plasmid" evidence="2">
    <name>3</name>
</geneLocation>
<organism evidence="2">
    <name type="scientific">Methylobacterium bullatum</name>
    <dbReference type="NCBI Taxonomy" id="570505"/>
    <lineage>
        <taxon>Bacteria</taxon>
        <taxon>Pseudomonadati</taxon>
        <taxon>Pseudomonadota</taxon>
        <taxon>Alphaproteobacteria</taxon>
        <taxon>Hyphomicrobiales</taxon>
        <taxon>Methylobacteriaceae</taxon>
        <taxon>Methylobacterium</taxon>
    </lineage>
</organism>
<evidence type="ECO:0000313" key="2">
    <source>
        <dbReference type="EMBL" id="CAA2108996.1"/>
    </source>
</evidence>
<keyword evidence="1" id="KW-0175">Coiled coil</keyword>
<proteinExistence type="predicted"/>
<evidence type="ECO:0008006" key="3">
    <source>
        <dbReference type="Google" id="ProtNLM"/>
    </source>
</evidence>
<sequence length="237" mass="26252">MNMLSSFFKRGPGEADASELEAALRAAEAERQTLREREQALAVERQDALLAGTDEDLDRIEAELVSVNRAAERHDLRIPELQRLHAERRTVEQRAIDKRAFDVAVSARTNLAEAIDDKLSDLGDLFAELEKTGDTLRGLNGYHGGLGKLNGPMAQFATDGDAVRMAIIQAAPSLARALHIEESGGRRKGSYRAFEDAAWAVITRGAALAVPTVEHRRVSEAEIEAMERHRQLSRRYQ</sequence>
<gene>
    <name evidence="2" type="ORF">MBUL_04489</name>
</gene>
<protein>
    <recommendedName>
        <fullName evidence="3">Chromosome partition protein Smc</fullName>
    </recommendedName>
</protein>
<keyword evidence="2" id="KW-0614">Plasmid</keyword>
<evidence type="ECO:0000256" key="1">
    <source>
        <dbReference type="SAM" id="Coils"/>
    </source>
</evidence>
<accession>A0A679JC93</accession>